<sequence length="216" mass="23473">MASSSSAGDGAPPMPPQPPPSPGSPLTYPDSCGRHRLQVGVQILNREIGFLQEELQSLGDLQPASNCCKGVNEFVGTNPDPLLPMHRRRRKCHFWRSLGAKLCIGLSWIGCCGCSFKQPKNCCCRCSRMPNDRSCCRCGASKQCKCCSCVPSKICSCDSCIRPKCWNCCKSGSCMFPSCSCPEYHCGCVWSCSNCAGARLCPRCCRPCCISRCLCP</sequence>
<evidence type="ECO:0000313" key="3">
    <source>
        <dbReference type="EMBL" id="JAT61245.1"/>
    </source>
</evidence>
<dbReference type="EMBL" id="GDJX01006691">
    <property type="protein sequence ID" value="JAT61245.1"/>
    <property type="molecule type" value="Transcribed_RNA"/>
</dbReference>
<evidence type="ECO:0000256" key="1">
    <source>
        <dbReference type="SAM" id="MobiDB-lite"/>
    </source>
</evidence>
<feature type="compositionally biased region" description="Pro residues" evidence="1">
    <location>
        <begin position="12"/>
        <end position="23"/>
    </location>
</feature>
<dbReference type="SMART" id="SM01224">
    <property type="entry name" value="G_gamma"/>
    <property type="match status" value="1"/>
</dbReference>
<name>A0A1D1Z2T8_9ARAE</name>
<gene>
    <name evidence="3" type="ORF">g.24848</name>
</gene>
<accession>A0A1D1Z2T8</accession>
<feature type="domain" description="G protein gamma" evidence="2">
    <location>
        <begin position="37"/>
        <end position="109"/>
    </location>
</feature>
<proteinExistence type="predicted"/>
<evidence type="ECO:0000259" key="2">
    <source>
        <dbReference type="SMART" id="SM01224"/>
    </source>
</evidence>
<organism evidence="3">
    <name type="scientific">Anthurium amnicola</name>
    <dbReference type="NCBI Taxonomy" id="1678845"/>
    <lineage>
        <taxon>Eukaryota</taxon>
        <taxon>Viridiplantae</taxon>
        <taxon>Streptophyta</taxon>
        <taxon>Embryophyta</taxon>
        <taxon>Tracheophyta</taxon>
        <taxon>Spermatophyta</taxon>
        <taxon>Magnoliopsida</taxon>
        <taxon>Liliopsida</taxon>
        <taxon>Araceae</taxon>
        <taxon>Pothoideae</taxon>
        <taxon>Potheae</taxon>
        <taxon>Anthurium</taxon>
    </lineage>
</organism>
<dbReference type="AlphaFoldDB" id="A0A1D1Z2T8"/>
<feature type="region of interest" description="Disordered" evidence="1">
    <location>
        <begin position="1"/>
        <end position="27"/>
    </location>
</feature>
<dbReference type="PANTHER" id="PTHR32378:SF10">
    <property type="entry name" value="GUANINE NUCLEOTIDE-BINDING PROTEIN SUBUNIT GAMMA 3"/>
    <property type="match status" value="1"/>
</dbReference>
<dbReference type="InterPro" id="IPR015898">
    <property type="entry name" value="G-protein_gamma-like_dom"/>
</dbReference>
<dbReference type="InterPro" id="IPR055305">
    <property type="entry name" value="GG3-like"/>
</dbReference>
<reference evidence="3" key="1">
    <citation type="submission" date="2015-07" db="EMBL/GenBank/DDBJ databases">
        <title>Transcriptome Assembly of Anthurium amnicola.</title>
        <authorList>
            <person name="Suzuki J."/>
        </authorList>
    </citation>
    <scope>NUCLEOTIDE SEQUENCE</scope>
</reference>
<dbReference type="PANTHER" id="PTHR32378">
    <property type="entry name" value="GUANINE NUCLEOTIDE-BINDING PROTEIN SUBUNIT GAMMA 3"/>
    <property type="match status" value="1"/>
</dbReference>
<feature type="compositionally biased region" description="Low complexity" evidence="1">
    <location>
        <begin position="1"/>
        <end position="11"/>
    </location>
</feature>
<protein>
    <recommendedName>
        <fullName evidence="2">G protein gamma domain-containing protein</fullName>
    </recommendedName>
</protein>